<reference evidence="1" key="1">
    <citation type="submission" date="2021-05" db="EMBL/GenBank/DDBJ databases">
        <authorList>
            <person name="Kaiqin L."/>
            <person name="Jian G."/>
        </authorList>
    </citation>
    <scope>NUCLEOTIDE SEQUENCE</scope>
    <source>
        <strain evidence="1">HDS5</strain>
    </source>
</reference>
<dbReference type="InterPro" id="IPR027417">
    <property type="entry name" value="P-loop_NTPase"/>
</dbReference>
<evidence type="ECO:0000313" key="1">
    <source>
        <dbReference type="EMBL" id="QVJ03052.1"/>
    </source>
</evidence>
<accession>A0A975QM46</accession>
<dbReference type="Proteomes" id="UP000682416">
    <property type="component" value="Chromosome"/>
</dbReference>
<dbReference type="AlphaFoldDB" id="A0A975QM46"/>
<organism evidence="1 2">
    <name type="scientific">Nocardiopsis eucommiae</name>
    <dbReference type="NCBI Taxonomy" id="2831970"/>
    <lineage>
        <taxon>Bacteria</taxon>
        <taxon>Bacillati</taxon>
        <taxon>Actinomycetota</taxon>
        <taxon>Actinomycetes</taxon>
        <taxon>Streptosporangiales</taxon>
        <taxon>Nocardiopsidaceae</taxon>
        <taxon>Nocardiopsis</taxon>
    </lineage>
</organism>
<protein>
    <submittedName>
        <fullName evidence="1">Terminase family protein</fullName>
    </submittedName>
</protein>
<gene>
    <name evidence="1" type="ORF">KGD82_13540</name>
</gene>
<dbReference type="KEGG" id="nec:KGD82_13540"/>
<name>A0A975QM46_9ACTN</name>
<evidence type="ECO:0000313" key="2">
    <source>
        <dbReference type="Proteomes" id="UP000682416"/>
    </source>
</evidence>
<keyword evidence="2" id="KW-1185">Reference proteome</keyword>
<dbReference type="Pfam" id="PF03237">
    <property type="entry name" value="Terminase_6N"/>
    <property type="match status" value="1"/>
</dbReference>
<proteinExistence type="predicted"/>
<dbReference type="Gene3D" id="3.30.420.280">
    <property type="match status" value="1"/>
</dbReference>
<sequence>MDLTRLAGHLSAAQVRSIAGAMTTPQIALWSGAVSSGKTISSLLAFLILLTRAPSHGLIVVVGRTLQTIERNLLDPLASPELFGPLAGQVHHTPGSTTAVILGRTVHLVGASDARAESRIRGSTIALAYVDEATLVPQSFWMMLVSRLRVPNAKLLATTNPDHPGHWLRQDFVLRAGEVGMKHWHFTLDDNPSLDPGYVALLKTQYTGLWYRRFILGHWIAGQGAVYDMWDPDEHVTPWDELPPMDRLLCLGVDHGTTNPTAALLLGITFDGRLYLVDEYRHEPRRDTQRLTDAQQSSRLREWMAQPHVPNGARLPVEYVAVDPAAASFRVQLHSDGLASSPANNDVSHGLSLVATLLARRQLLVSDRCAGWINEVGGYSWDEKATEKGLDAPLKVDDHSLDAGRYSLTTSEALWRPYLIDPLDLAA</sequence>
<dbReference type="EMBL" id="CP074402">
    <property type="protein sequence ID" value="QVJ03052.1"/>
    <property type="molecule type" value="Genomic_DNA"/>
</dbReference>
<dbReference type="Gene3D" id="3.40.50.300">
    <property type="entry name" value="P-loop containing nucleotide triphosphate hydrolases"/>
    <property type="match status" value="1"/>
</dbReference>